<proteinExistence type="predicted"/>
<gene>
    <name evidence="1" type="ORF">GGX14DRAFT_386215</name>
</gene>
<dbReference type="EMBL" id="JARJCW010000004">
    <property type="protein sequence ID" value="KAJ7225298.1"/>
    <property type="molecule type" value="Genomic_DNA"/>
</dbReference>
<evidence type="ECO:0000313" key="1">
    <source>
        <dbReference type="EMBL" id="KAJ7225298.1"/>
    </source>
</evidence>
<sequence>MGRKRKGVPPGRASDFSREKLQWLMGFEDDFRAKDHSGLYNDVTKQFLKRYGYDLPLHENIPGSIDDWNPMNRKSGLTDEELAAENDFQDEIYRALRTKLGNWFRHRFTGKRLHGGALKTILQTMQTMTGRSARPRRKTNVAFYSSKYYTTKMKAEFDTMWNGVKDTLPASVRLGMCQDYVRTCWNKESEEVKAIMEEESEAQYQAALKEFRERHDLPQKTAEEYHKYATEELRDLSEHILE</sequence>
<accession>A0AAD6YP25</accession>
<evidence type="ECO:0000313" key="2">
    <source>
        <dbReference type="Proteomes" id="UP001219525"/>
    </source>
</evidence>
<dbReference type="AlphaFoldDB" id="A0AAD6YP25"/>
<name>A0AAD6YP25_9AGAR</name>
<protein>
    <submittedName>
        <fullName evidence="1">Uncharacterized protein</fullName>
    </submittedName>
</protein>
<reference evidence="1" key="1">
    <citation type="submission" date="2023-03" db="EMBL/GenBank/DDBJ databases">
        <title>Massive genome expansion in bonnet fungi (Mycena s.s.) driven by repeated elements and novel gene families across ecological guilds.</title>
        <authorList>
            <consortium name="Lawrence Berkeley National Laboratory"/>
            <person name="Harder C.B."/>
            <person name="Miyauchi S."/>
            <person name="Viragh M."/>
            <person name="Kuo A."/>
            <person name="Thoen E."/>
            <person name="Andreopoulos B."/>
            <person name="Lu D."/>
            <person name="Skrede I."/>
            <person name="Drula E."/>
            <person name="Henrissat B."/>
            <person name="Morin E."/>
            <person name="Kohler A."/>
            <person name="Barry K."/>
            <person name="LaButti K."/>
            <person name="Morin E."/>
            <person name="Salamov A."/>
            <person name="Lipzen A."/>
            <person name="Mereny Z."/>
            <person name="Hegedus B."/>
            <person name="Baldrian P."/>
            <person name="Stursova M."/>
            <person name="Weitz H."/>
            <person name="Taylor A."/>
            <person name="Grigoriev I.V."/>
            <person name="Nagy L.G."/>
            <person name="Martin F."/>
            <person name="Kauserud H."/>
        </authorList>
    </citation>
    <scope>NUCLEOTIDE SEQUENCE</scope>
    <source>
        <strain evidence="1">9144</strain>
    </source>
</reference>
<keyword evidence="2" id="KW-1185">Reference proteome</keyword>
<comment type="caution">
    <text evidence="1">The sequence shown here is derived from an EMBL/GenBank/DDBJ whole genome shotgun (WGS) entry which is preliminary data.</text>
</comment>
<dbReference type="Proteomes" id="UP001219525">
    <property type="component" value="Unassembled WGS sequence"/>
</dbReference>
<organism evidence="1 2">
    <name type="scientific">Mycena pura</name>
    <dbReference type="NCBI Taxonomy" id="153505"/>
    <lineage>
        <taxon>Eukaryota</taxon>
        <taxon>Fungi</taxon>
        <taxon>Dikarya</taxon>
        <taxon>Basidiomycota</taxon>
        <taxon>Agaricomycotina</taxon>
        <taxon>Agaricomycetes</taxon>
        <taxon>Agaricomycetidae</taxon>
        <taxon>Agaricales</taxon>
        <taxon>Marasmiineae</taxon>
        <taxon>Mycenaceae</taxon>
        <taxon>Mycena</taxon>
    </lineage>
</organism>